<dbReference type="Proteomes" id="UP000011744">
    <property type="component" value="Unassembled WGS sequence"/>
</dbReference>
<dbReference type="SUPFAM" id="SSF51735">
    <property type="entry name" value="NAD(P)-binding Rossmann-fold domains"/>
    <property type="match status" value="1"/>
</dbReference>
<evidence type="ECO:0000256" key="1">
    <source>
        <dbReference type="ARBA" id="ARBA00006484"/>
    </source>
</evidence>
<comment type="similarity">
    <text evidence="1 2">Belongs to the short-chain dehydrogenases/reductases (SDR) family.</text>
</comment>
<dbReference type="GO" id="GO:0032787">
    <property type="term" value="P:monocarboxylic acid metabolic process"/>
    <property type="evidence" value="ECO:0007669"/>
    <property type="project" value="UniProtKB-ARBA"/>
</dbReference>
<dbReference type="STRING" id="1244869.H261_14140"/>
<dbReference type="PROSITE" id="PS00061">
    <property type="entry name" value="ADH_SHORT"/>
    <property type="match status" value="1"/>
</dbReference>
<comment type="caution">
    <text evidence="3">The sequence shown here is derived from an EMBL/GenBank/DDBJ whole genome shotgun (WGS) entry which is preliminary data.</text>
</comment>
<dbReference type="PANTHER" id="PTHR42879:SF2">
    <property type="entry name" value="3-OXOACYL-[ACYL-CARRIER-PROTEIN] REDUCTASE FABG"/>
    <property type="match status" value="1"/>
</dbReference>
<gene>
    <name evidence="3" type="ORF">H261_14140</name>
</gene>
<dbReference type="PRINTS" id="PR00080">
    <property type="entry name" value="SDRFAMILY"/>
</dbReference>
<dbReference type="EMBL" id="AONQ01000038">
    <property type="protein sequence ID" value="EME69276.1"/>
    <property type="molecule type" value="Genomic_DNA"/>
</dbReference>
<dbReference type="PATRIC" id="fig|1244869.3.peg.2850"/>
<dbReference type="InterPro" id="IPR020904">
    <property type="entry name" value="Sc_DH/Rdtase_CS"/>
</dbReference>
<dbReference type="OrthoDB" id="9812986at2"/>
<evidence type="ECO:0000313" key="4">
    <source>
        <dbReference type="Proteomes" id="UP000011744"/>
    </source>
</evidence>
<dbReference type="InterPro" id="IPR036291">
    <property type="entry name" value="NAD(P)-bd_dom_sf"/>
</dbReference>
<dbReference type="InterPro" id="IPR050259">
    <property type="entry name" value="SDR"/>
</dbReference>
<evidence type="ECO:0000256" key="2">
    <source>
        <dbReference type="RuleBase" id="RU000363"/>
    </source>
</evidence>
<dbReference type="InterPro" id="IPR002347">
    <property type="entry name" value="SDR_fam"/>
</dbReference>
<dbReference type="Gene3D" id="3.40.50.720">
    <property type="entry name" value="NAD(P)-binding Rossmann-like Domain"/>
    <property type="match status" value="1"/>
</dbReference>
<organism evidence="3 4">
    <name type="scientific">Paramagnetospirillum caucaseum</name>
    <dbReference type="NCBI Taxonomy" id="1244869"/>
    <lineage>
        <taxon>Bacteria</taxon>
        <taxon>Pseudomonadati</taxon>
        <taxon>Pseudomonadota</taxon>
        <taxon>Alphaproteobacteria</taxon>
        <taxon>Rhodospirillales</taxon>
        <taxon>Magnetospirillaceae</taxon>
        <taxon>Paramagnetospirillum</taxon>
    </lineage>
</organism>
<proteinExistence type="inferred from homology"/>
<keyword evidence="4" id="KW-1185">Reference proteome</keyword>
<protein>
    <submittedName>
        <fullName evidence="3">Short-chain dehydrogenase/reductase sdr</fullName>
    </submittedName>
</protein>
<dbReference type="eggNOG" id="COG1028">
    <property type="taxonomic scope" value="Bacteria"/>
</dbReference>
<dbReference type="PANTHER" id="PTHR42879">
    <property type="entry name" value="3-OXOACYL-(ACYL-CARRIER-PROTEIN) REDUCTASE"/>
    <property type="match status" value="1"/>
</dbReference>
<dbReference type="FunFam" id="3.40.50.720:FF:000084">
    <property type="entry name" value="Short-chain dehydrogenase reductase"/>
    <property type="match status" value="1"/>
</dbReference>
<dbReference type="RefSeq" id="WP_008618677.1">
    <property type="nucleotide sequence ID" value="NZ_AONQ01000038.1"/>
</dbReference>
<reference evidence="3 4" key="1">
    <citation type="journal article" date="2014" name="Genome Announc.">
        <title>Draft Genome Sequence of Magnetospirillum sp. Strain SO-1, a Freshwater Magnetotactic Bacterium Isolated from the Ol'khovka River, Russia.</title>
        <authorList>
            <person name="Grouzdev D.S."/>
            <person name="Dziuba M.V."/>
            <person name="Sukhacheva M.S."/>
            <person name="Mardanov A.V."/>
            <person name="Beletskiy A.V."/>
            <person name="Kuznetsov B.B."/>
            <person name="Skryabin K.G."/>
        </authorList>
    </citation>
    <scope>NUCLEOTIDE SEQUENCE [LARGE SCALE GENOMIC DNA]</scope>
    <source>
        <strain evidence="3 4">SO-1</strain>
    </source>
</reference>
<dbReference type="PRINTS" id="PR00081">
    <property type="entry name" value="GDHRDH"/>
</dbReference>
<sequence>MSKLHDKVAIVSGSGRGIGRAIALKLAGEGAKVVLNDLDADPVNETAALIRQAGGKAEICMGDVTAPDFGTRFVSTAVEAFGGLDIIVNNAGYAWDSVIQKMTDEQWYAMIDVHATAPFRILRAASEFIRANAKAEKEQGRVVTRKVVNVSSIGGVCGNAGQMGYAAGKTALIGMTKTLAKEWGRYNVTVNCVAFGMIQTRITKPIGSGQEVANIGGREIRMGLQPEMIEASLKAIPLGRAGAPEDAAGAVYMFCIPESDYVSGEILLAAGGFVM</sequence>
<accession>M2Y895</accession>
<dbReference type="AlphaFoldDB" id="M2Y895"/>
<evidence type="ECO:0000313" key="3">
    <source>
        <dbReference type="EMBL" id="EME69276.1"/>
    </source>
</evidence>
<dbReference type="Pfam" id="PF00106">
    <property type="entry name" value="adh_short"/>
    <property type="match status" value="1"/>
</dbReference>
<name>M2Y895_9PROT</name>